<reference evidence="1 2" key="1">
    <citation type="journal article" date="2020" name="Microorganisms">
        <title>Osmotic Adaptation and Compatible Solute Biosynthesis of Phototrophic Bacteria as Revealed from Genome Analyses.</title>
        <authorList>
            <person name="Imhoff J.F."/>
            <person name="Rahn T."/>
            <person name="Kunzel S."/>
            <person name="Keller A."/>
            <person name="Neulinger S.C."/>
        </authorList>
    </citation>
    <scope>NUCLEOTIDE SEQUENCE [LARGE SCALE GENOMIC DNA]</scope>
    <source>
        <strain evidence="1 2">DSM 9895</strain>
    </source>
</reference>
<accession>A0ABS1DA55</accession>
<dbReference type="EMBL" id="NRRL01000001">
    <property type="protein sequence ID" value="MBK1666623.1"/>
    <property type="molecule type" value="Genomic_DNA"/>
</dbReference>
<protein>
    <submittedName>
        <fullName evidence="1">Uncharacterized protein</fullName>
    </submittedName>
</protein>
<dbReference type="RefSeq" id="WP_200338675.1">
    <property type="nucleotide sequence ID" value="NZ_NRRL01000001.1"/>
</dbReference>
<keyword evidence="2" id="KW-1185">Reference proteome</keyword>
<proteinExistence type="predicted"/>
<evidence type="ECO:0000313" key="1">
    <source>
        <dbReference type="EMBL" id="MBK1666623.1"/>
    </source>
</evidence>
<comment type="caution">
    <text evidence="1">The sequence shown here is derived from an EMBL/GenBank/DDBJ whole genome shotgun (WGS) entry which is preliminary data.</text>
</comment>
<sequence length="245" mass="27447">MLEPRIDQLMADPAFLDWFSGSACVHPDGRPRLLYHGTDAEPFQVFLHTNDFGFHFGDLETAQTRLDQMSLDSIEGHQVIPVVARVRAPLRLSDHHTWQPRNVLGELLDLGIVSPGESEWLAARTDWDETIPAAIERAGYDCVVYANDTEQGGDSWLIWNPRRIKSVFSGEWDKADPRLNPSAPVEAHHIGPLETPKGLFNLGNLSDREADAISDLSTRLLRIKALSNQVNLTFLAWREMCAAGQ</sequence>
<organism evidence="1 2">
    <name type="scientific">Rhodovibrio sodomensis</name>
    <dbReference type="NCBI Taxonomy" id="1088"/>
    <lineage>
        <taxon>Bacteria</taxon>
        <taxon>Pseudomonadati</taxon>
        <taxon>Pseudomonadota</taxon>
        <taxon>Alphaproteobacteria</taxon>
        <taxon>Rhodospirillales</taxon>
        <taxon>Rhodovibrionaceae</taxon>
        <taxon>Rhodovibrio</taxon>
    </lineage>
</organism>
<name>A0ABS1DA55_9PROT</name>
<dbReference type="Proteomes" id="UP001296873">
    <property type="component" value="Unassembled WGS sequence"/>
</dbReference>
<gene>
    <name evidence="1" type="ORF">CKO28_01015</name>
</gene>
<evidence type="ECO:0000313" key="2">
    <source>
        <dbReference type="Proteomes" id="UP001296873"/>
    </source>
</evidence>